<dbReference type="AlphaFoldDB" id="A0A7W3SWK3"/>
<sequence length="590" mass="63784">MAEFKKLVITTKGQALMAKLMSGAATAQFTKISVSETAYTDAQLEGLTSLSGIKQSTPISKIIRTNNVAVQVEGALTNTELAAGYYMRTIGLFAIDPDDGEILYAVTNASQAGYMPPYNGITVSGAFFKLVTTVSNASNVTLEVDPAAVATIGDVQDLQKQISDLQAYIGYTDDDIFGVEADFTNRKFTRLAGSVNRTPGASFNTVNAFGGRRRCIVTDDGKVLAYYGEPGYVENGALTQAITIGEETYPVGTAVQVMVEQPKFYYKVVPLKLDKIENGKGYHLRKARYYVSDTKKAGFKLHPAFIHAQNEKDYIYLAAYEGSIYDVSESTYILDDAQVLETGSAGDKFSSIANAKPASGLTQNLNREAVTGLALRRGVPGWYQSLPTTVAASQLLFMIEYASFNSQSSIGMGAVSKTDDGTTSMTEVTGATSSLGNASGSVTNGNGINIVSYRGEENLWGNIWTWVMDCYITGNGQHDLFITDRWERTAIYRLTGITLAKTNGYVSAFGYQENYDWLFVTSETLGNSTLPVGDYFYQNNTYNGQLAALLGGQWNDGATAGAFCWHVNAAASYRDRGIGGRLVYVPGITN</sequence>
<dbReference type="RefSeq" id="WP_182538359.1">
    <property type="nucleotide sequence ID" value="NZ_JACJIP010000031.1"/>
</dbReference>
<protein>
    <submittedName>
        <fullName evidence="2">Putative heme/steroid binding protein</fullName>
    </submittedName>
</protein>
<name>A0A7W3SWK3_9BACL</name>
<keyword evidence="3" id="KW-1185">Reference proteome</keyword>
<dbReference type="InterPro" id="IPR022225">
    <property type="entry name" value="Phage_tail_fibre_N"/>
</dbReference>
<dbReference type="Proteomes" id="UP000567067">
    <property type="component" value="Unassembled WGS sequence"/>
</dbReference>
<accession>A0A7W3SWK3</accession>
<dbReference type="Pfam" id="PF12571">
    <property type="entry name" value="Phage_tail_fib"/>
    <property type="match status" value="1"/>
</dbReference>
<reference evidence="2 3" key="1">
    <citation type="submission" date="2020-08" db="EMBL/GenBank/DDBJ databases">
        <title>Genomic Encyclopedia of Type Strains, Phase III (KMG-III): the genomes of soil and plant-associated and newly described type strains.</title>
        <authorList>
            <person name="Whitman W."/>
        </authorList>
    </citation>
    <scope>NUCLEOTIDE SEQUENCE [LARGE SCALE GENOMIC DNA]</scope>
    <source>
        <strain evidence="2 3">CECT 8693</strain>
    </source>
</reference>
<dbReference type="EMBL" id="JACJIP010000031">
    <property type="protein sequence ID" value="MBA9087463.1"/>
    <property type="molecule type" value="Genomic_DNA"/>
</dbReference>
<feature type="domain" description="Phage tail fibre protein N-terminal" evidence="1">
    <location>
        <begin position="6"/>
        <end position="149"/>
    </location>
</feature>
<evidence type="ECO:0000313" key="3">
    <source>
        <dbReference type="Proteomes" id="UP000567067"/>
    </source>
</evidence>
<evidence type="ECO:0000313" key="2">
    <source>
        <dbReference type="EMBL" id="MBA9087463.1"/>
    </source>
</evidence>
<gene>
    <name evidence="2" type="ORF">FHR92_003948</name>
</gene>
<proteinExistence type="predicted"/>
<dbReference type="InterPro" id="IPR042095">
    <property type="entry name" value="SUMF_sf"/>
</dbReference>
<comment type="caution">
    <text evidence="2">The sequence shown here is derived from an EMBL/GenBank/DDBJ whole genome shotgun (WGS) entry which is preliminary data.</text>
</comment>
<dbReference type="Gene3D" id="3.90.1580.10">
    <property type="entry name" value="paralog of FGE (formylglycine-generating enzyme)"/>
    <property type="match status" value="1"/>
</dbReference>
<organism evidence="2 3">
    <name type="scientific">Fontibacillus solani</name>
    <dbReference type="NCBI Taxonomy" id="1572857"/>
    <lineage>
        <taxon>Bacteria</taxon>
        <taxon>Bacillati</taxon>
        <taxon>Bacillota</taxon>
        <taxon>Bacilli</taxon>
        <taxon>Bacillales</taxon>
        <taxon>Paenibacillaceae</taxon>
        <taxon>Fontibacillus</taxon>
    </lineage>
</organism>
<evidence type="ECO:0000259" key="1">
    <source>
        <dbReference type="Pfam" id="PF12571"/>
    </source>
</evidence>